<organism evidence="9 10">
    <name type="scientific">[Ruminococcus] lactaris ATCC 29176</name>
    <dbReference type="NCBI Taxonomy" id="471875"/>
    <lineage>
        <taxon>Bacteria</taxon>
        <taxon>Bacillati</taxon>
        <taxon>Bacillota</taxon>
        <taxon>Clostridia</taxon>
        <taxon>Lachnospirales</taxon>
        <taxon>Lachnospiraceae</taxon>
        <taxon>Mediterraneibacter</taxon>
    </lineage>
</organism>
<dbReference type="RefSeq" id="WP_005612461.1">
    <property type="nucleotide sequence ID" value="NZ_CP102292.1"/>
</dbReference>
<dbReference type="PANTHER" id="PTHR46098">
    <property type="entry name" value="TRNA (CYTOSINE(38)-C(5))-METHYLTRANSFERASE"/>
    <property type="match status" value="1"/>
</dbReference>
<dbReference type="AlphaFoldDB" id="B5CRW6"/>
<evidence type="ECO:0000256" key="5">
    <source>
        <dbReference type="PROSITE-ProRule" id="PRU01016"/>
    </source>
</evidence>
<dbReference type="Pfam" id="PF00145">
    <property type="entry name" value="DNA_methylase"/>
    <property type="match status" value="1"/>
</dbReference>
<dbReference type="InterPro" id="IPR029063">
    <property type="entry name" value="SAM-dependent_MTases_sf"/>
</dbReference>
<keyword evidence="10" id="KW-1185">Reference proteome</keyword>
<dbReference type="GeneID" id="77334052"/>
<dbReference type="Gene3D" id="3.90.120.30">
    <property type="match status" value="1"/>
</dbReference>
<dbReference type="SUPFAM" id="SSF53335">
    <property type="entry name" value="S-adenosyl-L-methionine-dependent methyltransferases"/>
    <property type="match status" value="1"/>
</dbReference>
<accession>B5CRW6</accession>
<dbReference type="PANTHER" id="PTHR46098:SF1">
    <property type="entry name" value="TRNA (CYTOSINE(38)-C(5))-METHYLTRANSFERASE"/>
    <property type="match status" value="1"/>
</dbReference>
<dbReference type="InterPro" id="IPR018117">
    <property type="entry name" value="C5_DNA_meth_AS"/>
</dbReference>
<dbReference type="InterPro" id="IPR031303">
    <property type="entry name" value="C5_meth_CS"/>
</dbReference>
<sequence>MIYKTIDLCAGIGGIRRGFEMTGLFENVLSAEIDPYAALTYKHLFGEDPTNDLTSEDFKNEVVNTEYDVLLAGFPCQAFSRVGKQLGFRDTTRGTIFFDIADIISRTNPRAVFLENVENLVSHDKGNTIETIIKTLEEELEYRVIGVTLDENGNYSYSRATLVRNTREFGLPQNRPRVYIMAFSKKIYGNAIKLLNAQLPISRDETIFRDVTEVLDTNVDDKYYMAEGYLETLKRHKARQKKNGYGFGYCVVNKSNEDHPIAYTILATGGSGKERNLIYQPKPGVSGKKVAGKKTVLNSEGIRVMTPNEWGRLQGFIGYGFVDENGVDSFAFPEDTTNGQKYKQFGNSVSIPVIRSMAEFMLECFELLEEQQSDIIHAMAENNVFFTKRDVMEVLDLNPPQAGALLKSFVESGELLRVSRGKTTRYTKNRKDVSLPPYSQEEKVIELAERKGIIRNADVQNLLNITHDSTNVLLSVLTKKGVLMRISRGKYCINHR</sequence>
<evidence type="ECO:0000256" key="3">
    <source>
        <dbReference type="ARBA" id="ARBA00022691"/>
    </source>
</evidence>
<evidence type="ECO:0000259" key="8">
    <source>
        <dbReference type="Pfam" id="PF13338"/>
    </source>
</evidence>
<dbReference type="Gene3D" id="3.40.50.150">
    <property type="entry name" value="Vaccinia Virus protein VP39"/>
    <property type="match status" value="1"/>
</dbReference>
<reference evidence="9 10" key="2">
    <citation type="submission" date="2008-08" db="EMBL/GenBank/DDBJ databases">
        <authorList>
            <person name="Fulton L."/>
            <person name="Clifton S."/>
            <person name="Fulton B."/>
            <person name="Xu J."/>
            <person name="Minx P."/>
            <person name="Pepin K.H."/>
            <person name="Johnson M."/>
            <person name="Bhonagiri V."/>
            <person name="Nash W.E."/>
            <person name="Mardis E.R."/>
            <person name="Wilson R.K."/>
        </authorList>
    </citation>
    <scope>NUCLEOTIDE SEQUENCE [LARGE SCALE GENOMIC DNA]</scope>
    <source>
        <strain evidence="9 10">ATCC 29176</strain>
    </source>
</reference>
<dbReference type="Proteomes" id="UP000003254">
    <property type="component" value="Unassembled WGS sequence"/>
</dbReference>
<feature type="domain" description="AbiEi antitoxin N-terminal" evidence="8">
    <location>
        <begin position="442"/>
        <end position="493"/>
    </location>
</feature>
<dbReference type="EMBL" id="ABOU02000048">
    <property type="protein sequence ID" value="EDY32054.1"/>
    <property type="molecule type" value="Genomic_DNA"/>
</dbReference>
<dbReference type="GO" id="GO:0003886">
    <property type="term" value="F:DNA (cytosine-5-)-methyltransferase activity"/>
    <property type="evidence" value="ECO:0007669"/>
    <property type="project" value="UniProtKB-EC"/>
</dbReference>
<dbReference type="InterPro" id="IPR036388">
    <property type="entry name" value="WH-like_DNA-bd_sf"/>
</dbReference>
<proteinExistence type="inferred from homology"/>
<dbReference type="HOGENOM" id="CLU_006958_0_1_9"/>
<dbReference type="Gene3D" id="1.10.10.10">
    <property type="entry name" value="Winged helix-like DNA-binding domain superfamily/Winged helix DNA-binding domain"/>
    <property type="match status" value="1"/>
</dbReference>
<dbReference type="GO" id="GO:0032259">
    <property type="term" value="P:methylation"/>
    <property type="evidence" value="ECO:0007669"/>
    <property type="project" value="UniProtKB-KW"/>
</dbReference>
<comment type="catalytic activity">
    <reaction evidence="7">
        <text>a 2'-deoxycytidine in DNA + S-adenosyl-L-methionine = a 5-methyl-2'-deoxycytidine in DNA + S-adenosyl-L-homocysteine + H(+)</text>
        <dbReference type="Rhea" id="RHEA:13681"/>
        <dbReference type="Rhea" id="RHEA-COMP:11369"/>
        <dbReference type="Rhea" id="RHEA-COMP:11370"/>
        <dbReference type="ChEBI" id="CHEBI:15378"/>
        <dbReference type="ChEBI" id="CHEBI:57856"/>
        <dbReference type="ChEBI" id="CHEBI:59789"/>
        <dbReference type="ChEBI" id="CHEBI:85452"/>
        <dbReference type="ChEBI" id="CHEBI:85454"/>
        <dbReference type="EC" id="2.1.1.37"/>
    </reaction>
</comment>
<comment type="similarity">
    <text evidence="5 6">Belongs to the class I-like SAM-binding methyltransferase superfamily. C5-methyltransferase family.</text>
</comment>
<feature type="active site" evidence="5">
    <location>
        <position position="76"/>
    </location>
</feature>
<dbReference type="REBASE" id="21529">
    <property type="entry name" value="M.RlaORF2217P"/>
</dbReference>
<keyword evidence="3 5" id="KW-0949">S-adenosyl-L-methionine</keyword>
<evidence type="ECO:0000256" key="6">
    <source>
        <dbReference type="RuleBase" id="RU000416"/>
    </source>
</evidence>
<dbReference type="InterPro" id="IPR050750">
    <property type="entry name" value="C5-MTase"/>
</dbReference>
<name>B5CRW6_9FIRM</name>
<dbReference type="PROSITE" id="PS00095">
    <property type="entry name" value="C5_MTASE_2"/>
    <property type="match status" value="1"/>
</dbReference>
<dbReference type="PROSITE" id="PS00094">
    <property type="entry name" value="C5_MTASE_1"/>
    <property type="match status" value="1"/>
</dbReference>
<evidence type="ECO:0000256" key="2">
    <source>
        <dbReference type="ARBA" id="ARBA00022679"/>
    </source>
</evidence>
<dbReference type="EC" id="2.1.1.37" evidence="7"/>
<dbReference type="Pfam" id="PF13338">
    <property type="entry name" value="AbiEi_4"/>
    <property type="match status" value="1"/>
</dbReference>
<dbReference type="GO" id="GO:0009307">
    <property type="term" value="P:DNA restriction-modification system"/>
    <property type="evidence" value="ECO:0007669"/>
    <property type="project" value="UniProtKB-KW"/>
</dbReference>
<dbReference type="CDD" id="cd00315">
    <property type="entry name" value="Cyt_C5_DNA_methylase"/>
    <property type="match status" value="1"/>
</dbReference>
<evidence type="ECO:0000313" key="9">
    <source>
        <dbReference type="EMBL" id="EDY32054.1"/>
    </source>
</evidence>
<dbReference type="PRINTS" id="PR00105">
    <property type="entry name" value="C5METTRFRASE"/>
</dbReference>
<evidence type="ECO:0000313" key="10">
    <source>
        <dbReference type="Proteomes" id="UP000003254"/>
    </source>
</evidence>
<reference evidence="9 10" key="1">
    <citation type="submission" date="2008-08" db="EMBL/GenBank/DDBJ databases">
        <title>Draft genome sequence of Ruminococcus lactaris ATCC 29176.</title>
        <authorList>
            <person name="Sudarsanam P."/>
            <person name="Ley R."/>
            <person name="Guruge J."/>
            <person name="Turnbaugh P.J."/>
            <person name="Mahowald M."/>
            <person name="Liep D."/>
            <person name="Gordon J."/>
        </authorList>
    </citation>
    <scope>NUCLEOTIDE SEQUENCE [LARGE SCALE GENOMIC DNA]</scope>
    <source>
        <strain evidence="9 10">ATCC 29176</strain>
    </source>
</reference>
<dbReference type="InterPro" id="IPR001525">
    <property type="entry name" value="C5_MeTfrase"/>
</dbReference>
<gene>
    <name evidence="9" type="primary">dcm</name>
    <name evidence="9" type="ORF">RUMLAC_02217</name>
</gene>
<evidence type="ECO:0000256" key="4">
    <source>
        <dbReference type="ARBA" id="ARBA00022747"/>
    </source>
</evidence>
<dbReference type="eggNOG" id="COG0270">
    <property type="taxonomic scope" value="Bacteria"/>
</dbReference>
<dbReference type="NCBIfam" id="TIGR00675">
    <property type="entry name" value="dcm"/>
    <property type="match status" value="1"/>
</dbReference>
<keyword evidence="4" id="KW-0680">Restriction system</keyword>
<comment type="caution">
    <text evidence="9">The sequence shown here is derived from an EMBL/GenBank/DDBJ whole genome shotgun (WGS) entry which is preliminary data.</text>
</comment>
<keyword evidence="1 5" id="KW-0489">Methyltransferase</keyword>
<keyword evidence="2 5" id="KW-0808">Transferase</keyword>
<dbReference type="InterPro" id="IPR025159">
    <property type="entry name" value="AbiEi_N"/>
</dbReference>
<protein>
    <recommendedName>
        <fullName evidence="7">Cytosine-specific methyltransferase</fullName>
        <ecNumber evidence="7">2.1.1.37</ecNumber>
    </recommendedName>
</protein>
<evidence type="ECO:0000256" key="7">
    <source>
        <dbReference type="RuleBase" id="RU000417"/>
    </source>
</evidence>
<dbReference type="PROSITE" id="PS51679">
    <property type="entry name" value="SAM_MT_C5"/>
    <property type="match status" value="1"/>
</dbReference>
<evidence type="ECO:0000256" key="1">
    <source>
        <dbReference type="ARBA" id="ARBA00022603"/>
    </source>
</evidence>